<name>J0R7U0_9HYPH</name>
<dbReference type="Gene3D" id="3.20.20.70">
    <property type="entry name" value="Aldolase class I"/>
    <property type="match status" value="1"/>
</dbReference>
<dbReference type="Pfam" id="PF01070">
    <property type="entry name" value="FMN_dh"/>
    <property type="match status" value="1"/>
</dbReference>
<organism evidence="4 5">
    <name type="scientific">Bartonella melophagi K-2C</name>
    <dbReference type="NCBI Taxonomy" id="1094557"/>
    <lineage>
        <taxon>Bacteria</taxon>
        <taxon>Pseudomonadati</taxon>
        <taxon>Pseudomonadota</taxon>
        <taxon>Alphaproteobacteria</taxon>
        <taxon>Hyphomicrobiales</taxon>
        <taxon>Bartonellaceae</taxon>
        <taxon>Bartonella</taxon>
    </lineage>
</organism>
<feature type="domain" description="FMN hydroxy acid dehydrogenase" evidence="3">
    <location>
        <begin position="1"/>
        <end position="66"/>
    </location>
</feature>
<dbReference type="InterPro" id="IPR013785">
    <property type="entry name" value="Aldolase_TIM"/>
</dbReference>
<dbReference type="SUPFAM" id="SSF51395">
    <property type="entry name" value="FMN-linked oxidoreductases"/>
    <property type="match status" value="1"/>
</dbReference>
<keyword evidence="5" id="KW-1185">Reference proteome</keyword>
<dbReference type="PROSITE" id="PS51349">
    <property type="entry name" value="FMN_HYDROXY_ACID_DH_2"/>
    <property type="match status" value="1"/>
</dbReference>
<evidence type="ECO:0000256" key="1">
    <source>
        <dbReference type="ARBA" id="ARBA00001917"/>
    </source>
</evidence>
<sequence length="66" mass="7780">MIISSTFDYRKAAKRRLPPFLFHYIDGGAYAEETMRRNCKDFHALTLRQRILKQVGEVDLSTQIFD</sequence>
<dbReference type="Proteomes" id="UP000009017">
    <property type="component" value="Unassembled WGS sequence"/>
</dbReference>
<dbReference type="AlphaFoldDB" id="J0R7U0"/>
<dbReference type="GO" id="GO:0004459">
    <property type="term" value="F:L-lactate dehydrogenase (NAD+) activity"/>
    <property type="evidence" value="ECO:0007669"/>
    <property type="project" value="TreeGrafter"/>
</dbReference>
<comment type="caution">
    <text evidence="4">The sequence shown here is derived from an EMBL/GenBank/DDBJ whole genome shotgun (WGS) entry which is preliminary data.</text>
</comment>
<evidence type="ECO:0000259" key="3">
    <source>
        <dbReference type="PROSITE" id="PS51349"/>
    </source>
</evidence>
<dbReference type="HOGENOM" id="CLU_020639_5_3_5"/>
<evidence type="ECO:0000313" key="4">
    <source>
        <dbReference type="EMBL" id="EJF91804.1"/>
    </source>
</evidence>
<proteinExistence type="predicted"/>
<evidence type="ECO:0000313" key="5">
    <source>
        <dbReference type="Proteomes" id="UP000009017"/>
    </source>
</evidence>
<dbReference type="InterPro" id="IPR037396">
    <property type="entry name" value="FMN_HAD"/>
</dbReference>
<dbReference type="eggNOG" id="COG1304">
    <property type="taxonomic scope" value="Bacteria"/>
</dbReference>
<accession>J0R7U0</accession>
<protein>
    <submittedName>
        <fullName evidence="4">L-lactate dehydrogenase [cytochrome]</fullName>
    </submittedName>
</protein>
<evidence type="ECO:0000256" key="2">
    <source>
        <dbReference type="ARBA" id="ARBA00023002"/>
    </source>
</evidence>
<dbReference type="GO" id="GO:0009060">
    <property type="term" value="P:aerobic respiration"/>
    <property type="evidence" value="ECO:0007669"/>
    <property type="project" value="TreeGrafter"/>
</dbReference>
<dbReference type="PATRIC" id="fig|1094557.3.peg.28"/>
<comment type="cofactor">
    <cofactor evidence="1">
        <name>FMN</name>
        <dbReference type="ChEBI" id="CHEBI:58210"/>
    </cofactor>
</comment>
<dbReference type="GO" id="GO:0005886">
    <property type="term" value="C:plasma membrane"/>
    <property type="evidence" value="ECO:0007669"/>
    <property type="project" value="TreeGrafter"/>
</dbReference>
<keyword evidence="2" id="KW-0560">Oxidoreductase</keyword>
<dbReference type="EMBL" id="AIMA01000003">
    <property type="protein sequence ID" value="EJF91804.1"/>
    <property type="molecule type" value="Genomic_DNA"/>
</dbReference>
<dbReference type="PANTHER" id="PTHR10578">
    <property type="entry name" value="S -2-HYDROXY-ACID OXIDASE-RELATED"/>
    <property type="match status" value="1"/>
</dbReference>
<dbReference type="InterPro" id="IPR000262">
    <property type="entry name" value="FMN-dep_DH"/>
</dbReference>
<dbReference type="PANTHER" id="PTHR10578:SF85">
    <property type="entry name" value="L-LACTATE DEHYDROGENASE"/>
    <property type="match status" value="1"/>
</dbReference>
<gene>
    <name evidence="4" type="ORF">ME3_00027</name>
</gene>
<reference evidence="4 5" key="1">
    <citation type="submission" date="2012-03" db="EMBL/GenBank/DDBJ databases">
        <title>The Genome Sequence of Bartonella melophagi K-2C.</title>
        <authorList>
            <consortium name="The Broad Institute Genome Sequencing Platform"/>
            <consortium name="The Broad Institute Genome Sequencing Center for Infectious Disease"/>
            <person name="Feldgarden M."/>
            <person name="Kirby J."/>
            <person name="Kosoy M."/>
            <person name="Birtles R."/>
            <person name="Probert W.S."/>
            <person name="Chiaraviglio L."/>
            <person name="Young S.K."/>
            <person name="Zeng Q."/>
            <person name="Gargeya S."/>
            <person name="Fitzgerald M."/>
            <person name="Haas B."/>
            <person name="Abouelleil A."/>
            <person name="Alvarado L."/>
            <person name="Arachchi H.M."/>
            <person name="Berlin A."/>
            <person name="Chapman S.B."/>
            <person name="Gearin G."/>
            <person name="Goldberg J."/>
            <person name="Griggs A."/>
            <person name="Gujja S."/>
            <person name="Hansen M."/>
            <person name="Heiman D."/>
            <person name="Howarth C."/>
            <person name="Larimer J."/>
            <person name="Lui A."/>
            <person name="MacDonald P.J.P."/>
            <person name="McCowen C."/>
            <person name="Montmayeur A."/>
            <person name="Murphy C."/>
            <person name="Neiman D."/>
            <person name="Pearson M."/>
            <person name="Priest M."/>
            <person name="Roberts A."/>
            <person name="Saif S."/>
            <person name="Shea T."/>
            <person name="Sisk P."/>
            <person name="Stolte C."/>
            <person name="Sykes S."/>
            <person name="Wortman J."/>
            <person name="Nusbaum C."/>
            <person name="Birren B."/>
        </authorList>
    </citation>
    <scope>NUCLEOTIDE SEQUENCE [LARGE SCALE GENOMIC DNA]</scope>
    <source>
        <strain evidence="4 5">K-2C</strain>
    </source>
</reference>